<dbReference type="InterPro" id="IPR007995">
    <property type="entry name" value="DUF742"/>
</dbReference>
<protein>
    <recommendedName>
        <fullName evidence="4">DUF742 domain-containing protein</fullName>
    </recommendedName>
</protein>
<dbReference type="HOGENOM" id="CLU_074078_0_3_11"/>
<feature type="compositionally biased region" description="Basic and acidic residues" evidence="1">
    <location>
        <begin position="1"/>
        <end position="17"/>
    </location>
</feature>
<organism evidence="2 3">
    <name type="scientific">Saccharomonospora cyanea NA-134</name>
    <dbReference type="NCBI Taxonomy" id="882082"/>
    <lineage>
        <taxon>Bacteria</taxon>
        <taxon>Bacillati</taxon>
        <taxon>Actinomycetota</taxon>
        <taxon>Actinomycetes</taxon>
        <taxon>Pseudonocardiales</taxon>
        <taxon>Pseudonocardiaceae</taxon>
        <taxon>Saccharomonospora</taxon>
    </lineage>
</organism>
<gene>
    <name evidence="2" type="ORF">SaccyDRAFT_5066</name>
</gene>
<evidence type="ECO:0000313" key="3">
    <source>
        <dbReference type="Proteomes" id="UP000002791"/>
    </source>
</evidence>
<dbReference type="EMBL" id="CM001440">
    <property type="protein sequence ID" value="EHR63861.1"/>
    <property type="molecule type" value="Genomic_DNA"/>
</dbReference>
<reference evidence="2 3" key="1">
    <citation type="submission" date="2011-11" db="EMBL/GenBank/DDBJ databases">
        <title>The Noncontiguous Finished sequence of Saccharomonospora cyanea NA-134.</title>
        <authorList>
            <consortium name="US DOE Joint Genome Institute"/>
            <person name="Lucas S."/>
            <person name="Han J."/>
            <person name="Lapidus A."/>
            <person name="Cheng J.-F."/>
            <person name="Goodwin L."/>
            <person name="Pitluck S."/>
            <person name="Peters L."/>
            <person name="Ovchinnikova G."/>
            <person name="Lu M."/>
            <person name="Detter J.C."/>
            <person name="Han C."/>
            <person name="Tapia R."/>
            <person name="Land M."/>
            <person name="Hauser L."/>
            <person name="Kyrpides N."/>
            <person name="Ivanova N."/>
            <person name="Pagani I."/>
            <person name="Brambilla E.-M."/>
            <person name="Klenk H.-P."/>
            <person name="Woyke T."/>
        </authorList>
    </citation>
    <scope>NUCLEOTIDE SEQUENCE [LARGE SCALE GENOMIC DNA]</scope>
    <source>
        <strain evidence="2 3">NA-134</strain>
    </source>
</reference>
<sequence length="187" mass="20429">MQGEDRAGRPDHEELGAAHEQAPAFDDVDFDADFPAETHSTTDSWRPPAGPRRPRPERVVMSARDAFAEDDDPAVGRLRARPYVLTKGRTRARSDLAVETLVSAEPHARWQLHKPGSEYRKLGLLCAQPVSVAEIAANLSVPLGVARVLISDLADTGFVRVHAAPSNPGGRPERALLDRVLEGLHRL</sequence>
<dbReference type="Pfam" id="PF05331">
    <property type="entry name" value="DUF742"/>
    <property type="match status" value="1"/>
</dbReference>
<dbReference type="AlphaFoldDB" id="H5XQC8"/>
<dbReference type="STRING" id="882082.SaccyDRAFT_5066"/>
<keyword evidence="3" id="KW-1185">Reference proteome</keyword>
<feature type="region of interest" description="Disordered" evidence="1">
    <location>
        <begin position="1"/>
        <end position="57"/>
    </location>
</feature>
<evidence type="ECO:0000256" key="1">
    <source>
        <dbReference type="SAM" id="MobiDB-lite"/>
    </source>
</evidence>
<dbReference type="OrthoDB" id="4244884at2"/>
<dbReference type="PANTHER" id="PTHR36221">
    <property type="entry name" value="DUF742 DOMAIN-CONTAINING PROTEIN"/>
    <property type="match status" value="1"/>
</dbReference>
<name>H5XQC8_9PSEU</name>
<dbReference type="eggNOG" id="COG1846">
    <property type="taxonomic scope" value="Bacteria"/>
</dbReference>
<dbReference type="Proteomes" id="UP000002791">
    <property type="component" value="Chromosome"/>
</dbReference>
<evidence type="ECO:0008006" key="4">
    <source>
        <dbReference type="Google" id="ProtNLM"/>
    </source>
</evidence>
<evidence type="ECO:0000313" key="2">
    <source>
        <dbReference type="EMBL" id="EHR63861.1"/>
    </source>
</evidence>
<accession>H5XQC8</accession>
<proteinExistence type="predicted"/>
<dbReference type="RefSeq" id="WP_005460440.1">
    <property type="nucleotide sequence ID" value="NZ_CM001440.1"/>
</dbReference>
<dbReference type="PANTHER" id="PTHR36221:SF1">
    <property type="entry name" value="DUF742 DOMAIN-CONTAINING PROTEIN"/>
    <property type="match status" value="1"/>
</dbReference>